<evidence type="ECO:0000313" key="2">
    <source>
        <dbReference type="EMBL" id="KIK50500.1"/>
    </source>
</evidence>
<proteinExistence type="predicted"/>
<dbReference type="HOGENOM" id="CLU_080483_1_0_1"/>
<dbReference type="InterPro" id="IPR025476">
    <property type="entry name" value="Helitron_helicase-like"/>
</dbReference>
<dbReference type="OrthoDB" id="3254930at2759"/>
<keyword evidence="3" id="KW-1185">Reference proteome</keyword>
<reference evidence="2 3" key="1">
    <citation type="submission" date="2014-04" db="EMBL/GenBank/DDBJ databases">
        <title>Evolutionary Origins and Diversification of the Mycorrhizal Mutualists.</title>
        <authorList>
            <consortium name="DOE Joint Genome Institute"/>
            <consortium name="Mycorrhizal Genomics Consortium"/>
            <person name="Kohler A."/>
            <person name="Kuo A."/>
            <person name="Nagy L.G."/>
            <person name="Floudas D."/>
            <person name="Copeland A."/>
            <person name="Barry K.W."/>
            <person name="Cichocki N."/>
            <person name="Veneault-Fourrey C."/>
            <person name="LaButti K."/>
            <person name="Lindquist E.A."/>
            <person name="Lipzen A."/>
            <person name="Lundell T."/>
            <person name="Morin E."/>
            <person name="Murat C."/>
            <person name="Riley R."/>
            <person name="Ohm R."/>
            <person name="Sun H."/>
            <person name="Tunlid A."/>
            <person name="Henrissat B."/>
            <person name="Grigoriev I.V."/>
            <person name="Hibbett D.S."/>
            <person name="Martin F."/>
        </authorList>
    </citation>
    <scope>NUCLEOTIDE SEQUENCE [LARGE SCALE GENOMIC DNA]</scope>
    <source>
        <strain evidence="2 3">FD-317 M1</strain>
    </source>
</reference>
<dbReference type="AlphaFoldDB" id="A0A0D0AK23"/>
<name>A0A0D0AK23_9AGAR</name>
<accession>A0A0D0AK23</accession>
<evidence type="ECO:0000313" key="3">
    <source>
        <dbReference type="Proteomes" id="UP000053593"/>
    </source>
</evidence>
<organism evidence="2 3">
    <name type="scientific">Collybiopsis luxurians FD-317 M1</name>
    <dbReference type="NCBI Taxonomy" id="944289"/>
    <lineage>
        <taxon>Eukaryota</taxon>
        <taxon>Fungi</taxon>
        <taxon>Dikarya</taxon>
        <taxon>Basidiomycota</taxon>
        <taxon>Agaricomycotina</taxon>
        <taxon>Agaricomycetes</taxon>
        <taxon>Agaricomycetidae</taxon>
        <taxon>Agaricales</taxon>
        <taxon>Marasmiineae</taxon>
        <taxon>Omphalotaceae</taxon>
        <taxon>Collybiopsis</taxon>
        <taxon>Collybiopsis luxurians</taxon>
    </lineage>
</organism>
<protein>
    <recommendedName>
        <fullName evidence="1">Helitron helicase-like domain-containing protein</fullName>
    </recommendedName>
</protein>
<sequence length="232" mass="26388">MFPWLFPYGSGGIGTVNETLSDSEHICHLLLYHDKHFQVDPEFSLIVFNHITIKSSTIRSHLIVNNKKFPEIQNRLLSISPSALESLSIKLKNDSSAAPINDEEKECYHLLKDLDLVAWKVKGSITNKKKQRSEINSLIDHWGSPSWYITIAPADIKHPICVYLADESCNDKFTPAVYTASEQAKMVINNPVAHAQFFHYFVTLFLREILGINSEHEGWFGHPVAHYATVEQ</sequence>
<feature type="domain" description="Helitron helicase-like" evidence="1">
    <location>
        <begin position="27"/>
        <end position="231"/>
    </location>
</feature>
<dbReference type="Proteomes" id="UP000053593">
    <property type="component" value="Unassembled WGS sequence"/>
</dbReference>
<evidence type="ECO:0000259" key="1">
    <source>
        <dbReference type="Pfam" id="PF14214"/>
    </source>
</evidence>
<gene>
    <name evidence="2" type="ORF">GYMLUDRAFT_182670</name>
</gene>
<dbReference type="EMBL" id="KN834899">
    <property type="protein sequence ID" value="KIK50500.1"/>
    <property type="molecule type" value="Genomic_DNA"/>
</dbReference>
<feature type="non-terminal residue" evidence="2">
    <location>
        <position position="232"/>
    </location>
</feature>
<dbReference type="Pfam" id="PF14214">
    <property type="entry name" value="Helitron_like_N"/>
    <property type="match status" value="1"/>
</dbReference>